<keyword evidence="3" id="KW-1185">Reference proteome</keyword>
<organism evidence="2 3">
    <name type="scientific">Sphingobium herbicidovorans (strain ATCC 700291 / DSM 11019 / CCUG 56400 / KCTC 2939 / LMG 18315 / NBRC 16415 / MH)</name>
    <name type="common">Sphingomonas herbicidovorans</name>
    <dbReference type="NCBI Taxonomy" id="1219045"/>
    <lineage>
        <taxon>Bacteria</taxon>
        <taxon>Pseudomonadati</taxon>
        <taxon>Pseudomonadota</taxon>
        <taxon>Alphaproteobacteria</taxon>
        <taxon>Sphingomonadales</taxon>
        <taxon>Sphingomonadaceae</taxon>
        <taxon>Sphingobium</taxon>
    </lineage>
</organism>
<keyword evidence="1" id="KW-0732">Signal</keyword>
<name>A0A086P822_SPHHM</name>
<evidence type="ECO:0008006" key="4">
    <source>
        <dbReference type="Google" id="ProtNLM"/>
    </source>
</evidence>
<evidence type="ECO:0000313" key="2">
    <source>
        <dbReference type="EMBL" id="KFG89540.1"/>
    </source>
</evidence>
<dbReference type="Proteomes" id="UP000024284">
    <property type="component" value="Unassembled WGS sequence"/>
</dbReference>
<feature type="chain" id="PRO_5001813017" description="C-type lysozyme inhibitor domain-containing protein" evidence="1">
    <location>
        <begin position="25"/>
        <end position="126"/>
    </location>
</feature>
<comment type="caution">
    <text evidence="2">The sequence shown here is derived from an EMBL/GenBank/DDBJ whole genome shotgun (WGS) entry which is preliminary data.</text>
</comment>
<dbReference type="PROSITE" id="PS51257">
    <property type="entry name" value="PROKAR_LIPOPROTEIN"/>
    <property type="match status" value="1"/>
</dbReference>
<dbReference type="OrthoDB" id="7474014at2"/>
<evidence type="ECO:0000313" key="3">
    <source>
        <dbReference type="Proteomes" id="UP000024284"/>
    </source>
</evidence>
<dbReference type="EMBL" id="JFZA02000024">
    <property type="protein sequence ID" value="KFG89540.1"/>
    <property type="molecule type" value="Genomic_DNA"/>
</dbReference>
<gene>
    <name evidence="2" type="ORF">BV98_002658</name>
</gene>
<evidence type="ECO:0000256" key="1">
    <source>
        <dbReference type="SAM" id="SignalP"/>
    </source>
</evidence>
<dbReference type="RefSeq" id="WP_051908312.1">
    <property type="nucleotide sequence ID" value="NZ_BCZD01000033.1"/>
</dbReference>
<dbReference type="PATRIC" id="fig|1219045.3.peg.2692"/>
<feature type="signal peptide" evidence="1">
    <location>
        <begin position="1"/>
        <end position="24"/>
    </location>
</feature>
<dbReference type="AlphaFoldDB" id="A0A086P822"/>
<protein>
    <recommendedName>
        <fullName evidence="4">C-type lysozyme inhibitor domain-containing protein</fullName>
    </recommendedName>
</protein>
<accession>A0A086P822</accession>
<proteinExistence type="predicted"/>
<sequence>MRLFQRPRTSTAAFVVLLASTTFALTGCGQDAGTDSAENNAVENVQVTLPPSIKASHPYRCEDNSVVTIDFLSDDVSVNLRSEGTISQLKAPAPGEAFTDGKHTVAGDGATIELTRPGQEPQTCKM</sequence>
<reference evidence="2" key="1">
    <citation type="submission" date="2014-08" db="EMBL/GenBank/DDBJ databases">
        <title>Draft genome sequences of Sphingobium herbicidovorans.</title>
        <authorList>
            <person name="Gan H.M."/>
            <person name="Gan H.Y."/>
            <person name="Savka M.A."/>
        </authorList>
    </citation>
    <scope>NUCLEOTIDE SEQUENCE [LARGE SCALE GENOMIC DNA]</scope>
    <source>
        <strain evidence="2">NBRC 16415</strain>
    </source>
</reference>